<dbReference type="NCBIfam" id="TIGR02532">
    <property type="entry name" value="IV_pilin_GFxxxE"/>
    <property type="match status" value="1"/>
</dbReference>
<reference evidence="3 4" key="1">
    <citation type="submission" date="2023-06" db="EMBL/GenBank/DDBJ databases">
        <title>Roseiconus lacunae JC819 isolated from Gulf of Mannar region, Tamil Nadu.</title>
        <authorList>
            <person name="Pk S."/>
            <person name="Ch S."/>
            <person name="Ch V.R."/>
        </authorList>
    </citation>
    <scope>NUCLEOTIDE SEQUENCE [LARGE SCALE GENOMIC DNA]</scope>
    <source>
        <strain evidence="3 4">JC819</strain>
    </source>
</reference>
<comment type="caution">
    <text evidence="3">The sequence shown here is derived from an EMBL/GenBank/DDBJ whole genome shotgun (WGS) entry which is preliminary data.</text>
</comment>
<dbReference type="EMBL" id="JASZZN010000031">
    <property type="protein sequence ID" value="MDM4019082.1"/>
    <property type="molecule type" value="Genomic_DNA"/>
</dbReference>
<proteinExistence type="predicted"/>
<evidence type="ECO:0000313" key="4">
    <source>
        <dbReference type="Proteomes" id="UP001239462"/>
    </source>
</evidence>
<sequence length="176" mass="19248">MRTSLRLPIHRSSHRGSDRRGFTLLEVVVSISLTVVMIGIVTPMVVRSMRLWKDTQRYQLATDELAIQLDRLISLPPDERSEAIEQLAVNDAIAAQFPGGTLSADLVSGNNEQRLVLAFNWERPGDPPPIQLIGWINTTAIEATAIDRPAVDTSTDETNEAITPAGDSNSESEATS</sequence>
<evidence type="ECO:0000313" key="3">
    <source>
        <dbReference type="EMBL" id="MDM4019082.1"/>
    </source>
</evidence>
<dbReference type="Proteomes" id="UP001239462">
    <property type="component" value="Unassembled WGS sequence"/>
</dbReference>
<feature type="transmembrane region" description="Helical" evidence="2">
    <location>
        <begin position="21"/>
        <end position="46"/>
    </location>
</feature>
<protein>
    <submittedName>
        <fullName evidence="3">Type II secretion system protein</fullName>
    </submittedName>
</protein>
<dbReference type="Pfam" id="PF07963">
    <property type="entry name" value="N_methyl"/>
    <property type="match status" value="1"/>
</dbReference>
<dbReference type="RefSeq" id="WP_289167136.1">
    <property type="nucleotide sequence ID" value="NZ_JASZZN010000031.1"/>
</dbReference>
<keyword evidence="2" id="KW-0812">Transmembrane</keyword>
<feature type="compositionally biased region" description="Polar residues" evidence="1">
    <location>
        <begin position="166"/>
        <end position="176"/>
    </location>
</feature>
<organism evidence="3 4">
    <name type="scientific">Roseiconus lacunae</name>
    <dbReference type="NCBI Taxonomy" id="2605694"/>
    <lineage>
        <taxon>Bacteria</taxon>
        <taxon>Pseudomonadati</taxon>
        <taxon>Planctomycetota</taxon>
        <taxon>Planctomycetia</taxon>
        <taxon>Pirellulales</taxon>
        <taxon>Pirellulaceae</taxon>
        <taxon>Roseiconus</taxon>
    </lineage>
</organism>
<dbReference type="InterPro" id="IPR012902">
    <property type="entry name" value="N_methyl_site"/>
</dbReference>
<keyword evidence="4" id="KW-1185">Reference proteome</keyword>
<name>A0ABT7PRG0_9BACT</name>
<evidence type="ECO:0000256" key="2">
    <source>
        <dbReference type="SAM" id="Phobius"/>
    </source>
</evidence>
<keyword evidence="2" id="KW-1133">Transmembrane helix</keyword>
<gene>
    <name evidence="3" type="ORF">QTN89_26750</name>
</gene>
<keyword evidence="2" id="KW-0472">Membrane</keyword>
<accession>A0ABT7PRG0</accession>
<feature type="region of interest" description="Disordered" evidence="1">
    <location>
        <begin position="148"/>
        <end position="176"/>
    </location>
</feature>
<dbReference type="PROSITE" id="PS00409">
    <property type="entry name" value="PROKAR_NTER_METHYL"/>
    <property type="match status" value="1"/>
</dbReference>
<evidence type="ECO:0000256" key="1">
    <source>
        <dbReference type="SAM" id="MobiDB-lite"/>
    </source>
</evidence>